<evidence type="ECO:0000256" key="2">
    <source>
        <dbReference type="ARBA" id="ARBA00011805"/>
    </source>
</evidence>
<gene>
    <name evidence="9" type="ORF">AAG570_007998</name>
</gene>
<evidence type="ECO:0000256" key="5">
    <source>
        <dbReference type="ARBA" id="ARBA00023128"/>
    </source>
</evidence>
<accession>A0ABD0XW47</accession>
<proteinExistence type="inferred from homology"/>
<keyword evidence="3" id="KW-0999">Mitochondrion inner membrane</keyword>
<dbReference type="Pfam" id="PF10502">
    <property type="entry name" value="Peptidase_S26"/>
    <property type="match status" value="1"/>
</dbReference>
<dbReference type="InterPro" id="IPR000223">
    <property type="entry name" value="Pept_S26A_signal_pept_1"/>
</dbReference>
<sequence length="113" mass="12605">MEPTIYTNDIVLCEHVTKSIMRGDIVIACSTNDPTVNVCKRVLAIAGDIIHMGGREMMIPTGYIWLQGDNLYNSTDSRNYGPIPLGLVRGRVLAKVWPLSKFTLFDKNPNLKP</sequence>
<dbReference type="GO" id="GO:0005743">
    <property type="term" value="C:mitochondrial inner membrane"/>
    <property type="evidence" value="ECO:0007669"/>
    <property type="project" value="UniProtKB-SubCell"/>
</dbReference>
<dbReference type="InterPro" id="IPR036286">
    <property type="entry name" value="LexA/Signal_pep-like_sf"/>
</dbReference>
<keyword evidence="10" id="KW-1185">Reference proteome</keyword>
<dbReference type="EMBL" id="JBFDAA010000022">
    <property type="protein sequence ID" value="KAL1110470.1"/>
    <property type="molecule type" value="Genomic_DNA"/>
</dbReference>
<dbReference type="CDD" id="cd06530">
    <property type="entry name" value="S26_SPase_I"/>
    <property type="match status" value="1"/>
</dbReference>
<evidence type="ECO:0000256" key="4">
    <source>
        <dbReference type="ARBA" id="ARBA00022801"/>
    </source>
</evidence>
<comment type="similarity">
    <text evidence="7">Belongs to the peptidase S26 family. IMP1 subfamily.</text>
</comment>
<comment type="caution">
    <text evidence="9">The sequence shown here is derived from an EMBL/GenBank/DDBJ whole genome shotgun (WGS) entry which is preliminary data.</text>
</comment>
<dbReference type="AlphaFoldDB" id="A0ABD0XW47"/>
<name>A0ABD0XW47_9HEMI</name>
<feature type="domain" description="Peptidase S26" evidence="8">
    <location>
        <begin position="1"/>
        <end position="58"/>
    </location>
</feature>
<evidence type="ECO:0000313" key="10">
    <source>
        <dbReference type="Proteomes" id="UP001558652"/>
    </source>
</evidence>
<evidence type="ECO:0000256" key="7">
    <source>
        <dbReference type="ARBA" id="ARBA00038445"/>
    </source>
</evidence>
<organism evidence="9 10">
    <name type="scientific">Ranatra chinensis</name>
    <dbReference type="NCBI Taxonomy" id="642074"/>
    <lineage>
        <taxon>Eukaryota</taxon>
        <taxon>Metazoa</taxon>
        <taxon>Ecdysozoa</taxon>
        <taxon>Arthropoda</taxon>
        <taxon>Hexapoda</taxon>
        <taxon>Insecta</taxon>
        <taxon>Pterygota</taxon>
        <taxon>Neoptera</taxon>
        <taxon>Paraneoptera</taxon>
        <taxon>Hemiptera</taxon>
        <taxon>Heteroptera</taxon>
        <taxon>Panheteroptera</taxon>
        <taxon>Nepomorpha</taxon>
        <taxon>Nepidae</taxon>
        <taxon>Ranatrinae</taxon>
        <taxon>Ranatra</taxon>
    </lineage>
</organism>
<dbReference type="Proteomes" id="UP001558652">
    <property type="component" value="Unassembled WGS sequence"/>
</dbReference>
<evidence type="ECO:0000256" key="1">
    <source>
        <dbReference type="ARBA" id="ARBA00004273"/>
    </source>
</evidence>
<evidence type="ECO:0000256" key="6">
    <source>
        <dbReference type="ARBA" id="ARBA00023136"/>
    </source>
</evidence>
<dbReference type="Gene3D" id="2.10.109.10">
    <property type="entry name" value="Umud Fragment, subunit A"/>
    <property type="match status" value="2"/>
</dbReference>
<evidence type="ECO:0000256" key="3">
    <source>
        <dbReference type="ARBA" id="ARBA00022792"/>
    </source>
</evidence>
<keyword evidence="4" id="KW-0378">Hydrolase</keyword>
<dbReference type="InterPro" id="IPR019533">
    <property type="entry name" value="Peptidase_S26"/>
</dbReference>
<keyword evidence="5" id="KW-0496">Mitochondrion</keyword>
<comment type="subcellular location">
    <subcellularLocation>
        <location evidence="1">Mitochondrion inner membrane</location>
    </subcellularLocation>
</comment>
<dbReference type="PRINTS" id="PR00727">
    <property type="entry name" value="LEADERPTASE"/>
</dbReference>
<reference evidence="9 10" key="1">
    <citation type="submission" date="2024-07" db="EMBL/GenBank/DDBJ databases">
        <title>Chromosome-level genome assembly of the water stick insect Ranatra chinensis (Heteroptera: Nepidae).</title>
        <authorList>
            <person name="Liu X."/>
        </authorList>
    </citation>
    <scope>NUCLEOTIDE SEQUENCE [LARGE SCALE GENOMIC DNA]</scope>
    <source>
        <strain evidence="9">Cailab_2021Rc</strain>
        <tissue evidence="9">Muscle</tissue>
    </source>
</reference>
<comment type="subunit">
    <text evidence="2">Heterodimer of 2 subunits, IMMPL1 and IMMPL2.</text>
</comment>
<dbReference type="GO" id="GO:0016787">
    <property type="term" value="F:hydrolase activity"/>
    <property type="evidence" value="ECO:0007669"/>
    <property type="project" value="UniProtKB-KW"/>
</dbReference>
<keyword evidence="6" id="KW-0472">Membrane</keyword>
<evidence type="ECO:0000259" key="8">
    <source>
        <dbReference type="Pfam" id="PF10502"/>
    </source>
</evidence>
<dbReference type="PANTHER" id="PTHR12383:SF16">
    <property type="entry name" value="MITOCHONDRIAL INNER MEMBRANE PROTEASE SUBUNIT 1"/>
    <property type="match status" value="1"/>
</dbReference>
<dbReference type="PANTHER" id="PTHR12383">
    <property type="entry name" value="PROTEASE FAMILY S26 MITOCHONDRIAL INNER MEMBRANE PROTEASE-RELATED"/>
    <property type="match status" value="1"/>
</dbReference>
<dbReference type="SUPFAM" id="SSF51306">
    <property type="entry name" value="LexA/Signal peptidase"/>
    <property type="match status" value="1"/>
</dbReference>
<dbReference type="InterPro" id="IPR052064">
    <property type="entry name" value="Mito_IMP1_subunit"/>
</dbReference>
<evidence type="ECO:0000313" key="9">
    <source>
        <dbReference type="EMBL" id="KAL1110470.1"/>
    </source>
</evidence>
<protein>
    <recommendedName>
        <fullName evidence="8">Peptidase S26 domain-containing protein</fullName>
    </recommendedName>
</protein>